<name>A0ABT2VV26_9ALTE</name>
<comment type="caution">
    <text evidence="1">The sequence shown here is derived from an EMBL/GenBank/DDBJ whole genome shotgun (WGS) entry which is preliminary data.</text>
</comment>
<dbReference type="RefSeq" id="WP_262996376.1">
    <property type="nucleotide sequence ID" value="NZ_JAOTJC010000016.1"/>
</dbReference>
<dbReference type="Pfam" id="PF08843">
    <property type="entry name" value="AbiEii"/>
    <property type="match status" value="1"/>
</dbReference>
<protein>
    <submittedName>
        <fullName evidence="1">Nucleotidyl transferase AbiEii/AbiGii toxin family protein</fullName>
    </submittedName>
</protein>
<gene>
    <name evidence="1" type="ORF">OCL06_15905</name>
</gene>
<dbReference type="InterPro" id="IPR014942">
    <property type="entry name" value="AbiEii"/>
</dbReference>
<dbReference type="EMBL" id="JAOTJC010000016">
    <property type="protein sequence ID" value="MCU7556076.1"/>
    <property type="molecule type" value="Genomic_DNA"/>
</dbReference>
<proteinExistence type="predicted"/>
<dbReference type="GO" id="GO:0016740">
    <property type="term" value="F:transferase activity"/>
    <property type="evidence" value="ECO:0007669"/>
    <property type="project" value="UniProtKB-KW"/>
</dbReference>
<keyword evidence="1" id="KW-0808">Transferase</keyword>
<evidence type="ECO:0000313" key="2">
    <source>
        <dbReference type="Proteomes" id="UP001209257"/>
    </source>
</evidence>
<sequence>MKSLHHAAIKKALSQFNSHYLSENQILFGDGTRIALELDEYRKSIDIDFLCPDKASYRAVRTQVTNNSFGNLVDKPFTLPREIRADRDAVRAFINVDDITIKLEFVSFDDYQLKAACDLMWGVPIINRDSCFVTKILANADRYRTEPRKDIVDLVMMYRHWGEPSEAVWDEVDAHYGPIAEENLIYALQGITCEPTYLQKTIAVCEMDPASAQQIEETAEHWLHTLHSQP</sequence>
<evidence type="ECO:0000313" key="1">
    <source>
        <dbReference type="EMBL" id="MCU7556076.1"/>
    </source>
</evidence>
<organism evidence="1 2">
    <name type="scientific">Alteromonas salexigens</name>
    <dbReference type="NCBI Taxonomy" id="2982530"/>
    <lineage>
        <taxon>Bacteria</taxon>
        <taxon>Pseudomonadati</taxon>
        <taxon>Pseudomonadota</taxon>
        <taxon>Gammaproteobacteria</taxon>
        <taxon>Alteromonadales</taxon>
        <taxon>Alteromonadaceae</taxon>
        <taxon>Alteromonas/Salinimonas group</taxon>
        <taxon>Alteromonas</taxon>
    </lineage>
</organism>
<keyword evidence="2" id="KW-1185">Reference proteome</keyword>
<reference evidence="2" key="1">
    <citation type="submission" date="2023-07" db="EMBL/GenBank/DDBJ databases">
        <title>Study on multiphase classification of strain Alteromonas salexigens isolated from the Yellow Sea.</title>
        <authorList>
            <person name="Sun L."/>
        </authorList>
    </citation>
    <scope>NUCLEOTIDE SEQUENCE [LARGE SCALE GENOMIC DNA]</scope>
    <source>
        <strain evidence="2">ASW11-19</strain>
    </source>
</reference>
<dbReference type="Proteomes" id="UP001209257">
    <property type="component" value="Unassembled WGS sequence"/>
</dbReference>
<accession>A0ABT2VV26</accession>